<gene>
    <name evidence="2" type="ORF">OE747_07780</name>
</gene>
<proteinExistence type="predicted"/>
<evidence type="ECO:0000313" key="2">
    <source>
        <dbReference type="EMBL" id="MCV2888237.1"/>
    </source>
</evidence>
<dbReference type="RefSeq" id="WP_263828035.1">
    <property type="nucleotide sequence ID" value="NZ_JAOWLB010000004.1"/>
</dbReference>
<keyword evidence="1" id="KW-0732">Signal</keyword>
<dbReference type="Proteomes" id="UP001320899">
    <property type="component" value="Unassembled WGS sequence"/>
</dbReference>
<sequence>MKYLFLAAALALSTASGAWAEGKTHYVAVHVDENDPQVMNMALNNVANVTKHYESIGDTVMVEVVAYGPGLNMYIPGKSPVADRISAMSLEMENLSFAACGNTKAAMSKKAGHEIELMAEATVVPSGVVRLIELQEQGYAYVRP</sequence>
<dbReference type="InterPro" id="IPR027396">
    <property type="entry name" value="DsrEFH-like"/>
</dbReference>
<comment type="caution">
    <text evidence="2">The sequence shown here is derived from an EMBL/GenBank/DDBJ whole genome shotgun (WGS) entry which is preliminary data.</text>
</comment>
<feature type="chain" id="PRO_5045566966" evidence="1">
    <location>
        <begin position="21"/>
        <end position="144"/>
    </location>
</feature>
<dbReference type="SUPFAM" id="SSF75169">
    <property type="entry name" value="DsrEFH-like"/>
    <property type="match status" value="1"/>
</dbReference>
<feature type="signal peptide" evidence="1">
    <location>
        <begin position="1"/>
        <end position="20"/>
    </location>
</feature>
<organism evidence="2 3">
    <name type="scientific">Ruegeria aquimaris</name>
    <dbReference type="NCBI Taxonomy" id="2984333"/>
    <lineage>
        <taxon>Bacteria</taxon>
        <taxon>Pseudomonadati</taxon>
        <taxon>Pseudomonadota</taxon>
        <taxon>Alphaproteobacteria</taxon>
        <taxon>Rhodobacterales</taxon>
        <taxon>Roseobacteraceae</taxon>
        <taxon>Ruegeria</taxon>
    </lineage>
</organism>
<evidence type="ECO:0000256" key="1">
    <source>
        <dbReference type="SAM" id="SignalP"/>
    </source>
</evidence>
<name>A0ABT3AHS8_9RHOB</name>
<dbReference type="PANTHER" id="PTHR37691">
    <property type="entry name" value="BLR3518 PROTEIN"/>
    <property type="match status" value="1"/>
</dbReference>
<reference evidence="2 3" key="1">
    <citation type="submission" date="2022-10" db="EMBL/GenBank/DDBJ databases">
        <title>Ruegeria sp. nov., isolated from ocean surface sediments.</title>
        <authorList>
            <person name="He W."/>
            <person name="Xue H.-P."/>
            <person name="Zhang D.-F."/>
        </authorList>
    </citation>
    <scope>NUCLEOTIDE SEQUENCE [LARGE SCALE GENOMIC DNA]</scope>
    <source>
        <strain evidence="2 3">XHP0148</strain>
    </source>
</reference>
<evidence type="ECO:0000313" key="3">
    <source>
        <dbReference type="Proteomes" id="UP001320899"/>
    </source>
</evidence>
<accession>A0ABT3AHS8</accession>
<dbReference type="Gene3D" id="3.40.1260.10">
    <property type="entry name" value="DsrEFH-like"/>
    <property type="match status" value="1"/>
</dbReference>
<dbReference type="PANTHER" id="PTHR37691:SF1">
    <property type="entry name" value="BLR3518 PROTEIN"/>
    <property type="match status" value="1"/>
</dbReference>
<keyword evidence="3" id="KW-1185">Reference proteome</keyword>
<protein>
    <submittedName>
        <fullName evidence="2">DsrE family protein</fullName>
    </submittedName>
</protein>
<dbReference type="EMBL" id="JAOWLB010000004">
    <property type="protein sequence ID" value="MCV2888237.1"/>
    <property type="molecule type" value="Genomic_DNA"/>
</dbReference>